<keyword evidence="3 5" id="KW-0539">Nucleus</keyword>
<comment type="domain">
    <text evidence="5">The QLQ domain and WRC domain may be involved in protein-protein interaction and DNA-binding, respectively.</text>
</comment>
<comment type="caution">
    <text evidence="9">The sequence shown here is derived from an EMBL/GenBank/DDBJ whole genome shotgun (WGS) entry which is preliminary data.</text>
</comment>
<keyword evidence="5" id="KW-0804">Transcription</keyword>
<dbReference type="PROSITE" id="PS51667">
    <property type="entry name" value="WRC"/>
    <property type="match status" value="1"/>
</dbReference>
<dbReference type="GO" id="GO:0006351">
    <property type="term" value="P:DNA-templated transcription"/>
    <property type="evidence" value="ECO:0007669"/>
    <property type="project" value="UniProtKB-UniRule"/>
</dbReference>
<evidence type="ECO:0000256" key="3">
    <source>
        <dbReference type="ARBA" id="ARBA00023242"/>
    </source>
</evidence>
<protein>
    <recommendedName>
        <fullName evidence="5">Growth-regulating factor</fullName>
    </recommendedName>
</protein>
<feature type="region of interest" description="Disordered" evidence="6">
    <location>
        <begin position="150"/>
        <end position="176"/>
    </location>
</feature>
<dbReference type="PROSITE" id="PS51666">
    <property type="entry name" value="QLQ"/>
    <property type="match status" value="1"/>
</dbReference>
<evidence type="ECO:0000259" key="8">
    <source>
        <dbReference type="PROSITE" id="PS51667"/>
    </source>
</evidence>
<dbReference type="InterPro" id="IPR014977">
    <property type="entry name" value="WRC_dom"/>
</dbReference>
<comment type="function">
    <text evidence="5">Transcription activator.</text>
</comment>
<dbReference type="Pfam" id="PF08880">
    <property type="entry name" value="QLQ"/>
    <property type="match status" value="1"/>
</dbReference>
<evidence type="ECO:0000313" key="10">
    <source>
        <dbReference type="Proteomes" id="UP000245207"/>
    </source>
</evidence>
<dbReference type="InterPro" id="IPR031137">
    <property type="entry name" value="GRF"/>
</dbReference>
<feature type="domain" description="WRC" evidence="8">
    <location>
        <begin position="119"/>
        <end position="163"/>
    </location>
</feature>
<dbReference type="PANTHER" id="PTHR31602">
    <property type="entry name" value="GROWTH-REGULATING FACTOR 5"/>
    <property type="match status" value="1"/>
</dbReference>
<dbReference type="InterPro" id="IPR014978">
    <property type="entry name" value="Gln-Leu-Gln_QLQ"/>
</dbReference>
<evidence type="ECO:0000256" key="1">
    <source>
        <dbReference type="ARBA" id="ARBA00004123"/>
    </source>
</evidence>
<evidence type="ECO:0000256" key="6">
    <source>
        <dbReference type="SAM" id="MobiDB-lite"/>
    </source>
</evidence>
<dbReference type="PANTHER" id="PTHR31602:SF3">
    <property type="entry name" value="GROWTH-REGULATING FACTOR 8"/>
    <property type="match status" value="1"/>
</dbReference>
<reference evidence="9 10" key="1">
    <citation type="journal article" date="2018" name="Mol. Plant">
        <title>The genome of Artemisia annua provides insight into the evolution of Asteraceae family and artemisinin biosynthesis.</title>
        <authorList>
            <person name="Shen Q."/>
            <person name="Zhang L."/>
            <person name="Liao Z."/>
            <person name="Wang S."/>
            <person name="Yan T."/>
            <person name="Shi P."/>
            <person name="Liu M."/>
            <person name="Fu X."/>
            <person name="Pan Q."/>
            <person name="Wang Y."/>
            <person name="Lv Z."/>
            <person name="Lu X."/>
            <person name="Zhang F."/>
            <person name="Jiang W."/>
            <person name="Ma Y."/>
            <person name="Chen M."/>
            <person name="Hao X."/>
            <person name="Li L."/>
            <person name="Tang Y."/>
            <person name="Lv G."/>
            <person name="Zhou Y."/>
            <person name="Sun X."/>
            <person name="Brodelius P.E."/>
            <person name="Rose J.K.C."/>
            <person name="Tang K."/>
        </authorList>
    </citation>
    <scope>NUCLEOTIDE SEQUENCE [LARGE SCALE GENOMIC DNA]</scope>
    <source>
        <strain evidence="10">cv. Huhao1</strain>
        <tissue evidence="9">Leaf</tissue>
    </source>
</reference>
<organism evidence="9 10">
    <name type="scientific">Artemisia annua</name>
    <name type="common">Sweet wormwood</name>
    <dbReference type="NCBI Taxonomy" id="35608"/>
    <lineage>
        <taxon>Eukaryota</taxon>
        <taxon>Viridiplantae</taxon>
        <taxon>Streptophyta</taxon>
        <taxon>Embryophyta</taxon>
        <taxon>Tracheophyta</taxon>
        <taxon>Spermatophyta</taxon>
        <taxon>Magnoliopsida</taxon>
        <taxon>eudicotyledons</taxon>
        <taxon>Gunneridae</taxon>
        <taxon>Pentapetalae</taxon>
        <taxon>asterids</taxon>
        <taxon>campanulids</taxon>
        <taxon>Asterales</taxon>
        <taxon>Asteraceae</taxon>
        <taxon>Asteroideae</taxon>
        <taxon>Anthemideae</taxon>
        <taxon>Artemisiinae</taxon>
        <taxon>Artemisia</taxon>
    </lineage>
</organism>
<gene>
    <name evidence="9" type="ORF">CTI12_AA367470</name>
</gene>
<evidence type="ECO:0000256" key="2">
    <source>
        <dbReference type="ARBA" id="ARBA00008122"/>
    </source>
</evidence>
<dbReference type="AlphaFoldDB" id="A0A2U1MGM5"/>
<evidence type="ECO:0000256" key="5">
    <source>
        <dbReference type="RuleBase" id="RU367127"/>
    </source>
</evidence>
<keyword evidence="5" id="KW-0010">Activator</keyword>
<dbReference type="GO" id="GO:0005634">
    <property type="term" value="C:nucleus"/>
    <property type="evidence" value="ECO:0007669"/>
    <property type="project" value="UniProtKB-SubCell"/>
</dbReference>
<comment type="caution">
    <text evidence="4">Lacks conserved residue(s) required for the propagation of feature annotation.</text>
</comment>
<comment type="subcellular location">
    <subcellularLocation>
        <location evidence="1 5">Nucleus</location>
    </subcellularLocation>
</comment>
<keyword evidence="10" id="KW-1185">Reference proteome</keyword>
<comment type="similarity">
    <text evidence="2 5">Belongs to the GRF family.</text>
</comment>
<proteinExistence type="inferred from homology"/>
<dbReference type="SMART" id="SM00951">
    <property type="entry name" value="QLQ"/>
    <property type="match status" value="1"/>
</dbReference>
<dbReference type="GO" id="GO:0099402">
    <property type="term" value="P:plant organ development"/>
    <property type="evidence" value="ECO:0007669"/>
    <property type="project" value="UniProtKB-ARBA"/>
</dbReference>
<dbReference type="GO" id="GO:0006355">
    <property type="term" value="P:regulation of DNA-templated transcription"/>
    <property type="evidence" value="ECO:0007669"/>
    <property type="project" value="InterPro"/>
</dbReference>
<evidence type="ECO:0000256" key="4">
    <source>
        <dbReference type="PROSITE-ProRule" id="PRU01002"/>
    </source>
</evidence>
<dbReference type="OrthoDB" id="1937002at2759"/>
<dbReference type="GO" id="GO:0005524">
    <property type="term" value="F:ATP binding"/>
    <property type="evidence" value="ECO:0007669"/>
    <property type="project" value="UniProtKB-UniRule"/>
</dbReference>
<name>A0A2U1MGM5_ARTAN</name>
<feature type="region of interest" description="Disordered" evidence="6">
    <location>
        <begin position="1"/>
        <end position="23"/>
    </location>
</feature>
<keyword evidence="5" id="KW-0805">Transcription regulation</keyword>
<accession>A0A2U1MGM5</accession>
<dbReference type="Pfam" id="PF08879">
    <property type="entry name" value="WRC"/>
    <property type="match status" value="1"/>
</dbReference>
<evidence type="ECO:0000259" key="7">
    <source>
        <dbReference type="PROSITE" id="PS51666"/>
    </source>
</evidence>
<feature type="compositionally biased region" description="Polar residues" evidence="6">
    <location>
        <begin position="162"/>
        <end position="176"/>
    </location>
</feature>
<dbReference type="Proteomes" id="UP000245207">
    <property type="component" value="Unassembled WGS sequence"/>
</dbReference>
<sequence length="365" mass="40392">MGNQNRTNGGGSGGVHSQPPSFQFNLGLNNEPSSYPYKKANYNSYPYQIYANSNQIPSGLCSKSSTDGKMLFTATQWQELERQTMIYKYIMASVPVPPQLLYTQSNRINLGIRFANGSDPEPWRCRRTDGKKWRCAKECAPDLKYCEKHSHKTRSRSRKPVESQSRNTKDNPTIPCTANQQTKCSDLFMKNDLFPLSQSNNRFEQPISKGGQLLKQDSKGNHQHKSYLLDHNNPYLNTTGDAGIGAWSTIGKSVDDCSLTLSMQSGGSGIEFDDESYQMAVGLLNVDRNKFEDVYKPQQQWVNQDSWTSSGSTPGGPLGEALCLGIAGTMNSPQSEVFPHHGYSNSTTTSGSCDGGGDHGFSFIR</sequence>
<feature type="domain" description="QLQ" evidence="7">
    <location>
        <begin position="71"/>
        <end position="106"/>
    </location>
</feature>
<evidence type="ECO:0000313" key="9">
    <source>
        <dbReference type="EMBL" id="PWA60389.1"/>
    </source>
</evidence>
<dbReference type="STRING" id="35608.A0A2U1MGM5"/>
<dbReference type="EMBL" id="PKPP01005360">
    <property type="protein sequence ID" value="PWA60389.1"/>
    <property type="molecule type" value="Genomic_DNA"/>
</dbReference>